<dbReference type="HOGENOM" id="CLU_3186634_0_0_3"/>
<keyword evidence="1" id="KW-0614">Plasmid</keyword>
<accession>K9VRF2</accession>
<proteinExistence type="predicted"/>
<geneLocation type="plasmid" evidence="1 2">
    <name>pOSC7112.01</name>
</geneLocation>
<gene>
    <name evidence="1" type="ORF">Osc7112_6363</name>
</gene>
<sequence>MSKTMQAQLELLAEVEAVFAAKNSQKLTKTQIYASWETKEKSRDER</sequence>
<protein>
    <submittedName>
        <fullName evidence="1">Uncharacterized protein</fullName>
    </submittedName>
</protein>
<keyword evidence="2" id="KW-1185">Reference proteome</keyword>
<dbReference type="EMBL" id="CP003615">
    <property type="protein sequence ID" value="AFZ10521.1"/>
    <property type="molecule type" value="Genomic_DNA"/>
</dbReference>
<dbReference type="KEGG" id="oni:Osc7112_6363"/>
<evidence type="ECO:0000313" key="2">
    <source>
        <dbReference type="Proteomes" id="UP000010478"/>
    </source>
</evidence>
<reference evidence="1 2" key="1">
    <citation type="submission" date="2012-05" db="EMBL/GenBank/DDBJ databases">
        <title>Finished plasmid 1 of genome of Oscillatoria sp. PCC 7112.</title>
        <authorList>
            <consortium name="US DOE Joint Genome Institute"/>
            <person name="Gugger M."/>
            <person name="Coursin T."/>
            <person name="Rippka R."/>
            <person name="Tandeau De Marsac N."/>
            <person name="Huntemann M."/>
            <person name="Wei C.-L."/>
            <person name="Han J."/>
            <person name="Detter J.C."/>
            <person name="Han C."/>
            <person name="Tapia R."/>
            <person name="Davenport K."/>
            <person name="Daligault H."/>
            <person name="Erkkila T."/>
            <person name="Gu W."/>
            <person name="Munk A.C.C."/>
            <person name="Teshima H."/>
            <person name="Xu Y."/>
            <person name="Chain P."/>
            <person name="Chen A."/>
            <person name="Krypides N."/>
            <person name="Mavromatis K."/>
            <person name="Markowitz V."/>
            <person name="Szeto E."/>
            <person name="Ivanova N."/>
            <person name="Mikhailova N."/>
            <person name="Ovchinnikova G."/>
            <person name="Pagani I."/>
            <person name="Pati A."/>
            <person name="Goodwin L."/>
            <person name="Peters L."/>
            <person name="Pitluck S."/>
            <person name="Woyke T."/>
            <person name="Kerfeld C."/>
        </authorList>
    </citation>
    <scope>NUCLEOTIDE SEQUENCE [LARGE SCALE GENOMIC DNA]</scope>
    <source>
        <strain evidence="1 2">PCC 7112</strain>
        <plasmid evidence="1 2">pOSC7112.01</plasmid>
    </source>
</reference>
<dbReference type="AlphaFoldDB" id="K9VRF2"/>
<organism evidence="1 2">
    <name type="scientific">Phormidium nigroviride PCC 7112</name>
    <dbReference type="NCBI Taxonomy" id="179408"/>
    <lineage>
        <taxon>Bacteria</taxon>
        <taxon>Bacillati</taxon>
        <taxon>Cyanobacteriota</taxon>
        <taxon>Cyanophyceae</taxon>
        <taxon>Oscillatoriophycideae</taxon>
        <taxon>Oscillatoriales</taxon>
        <taxon>Oscillatoriaceae</taxon>
        <taxon>Phormidium</taxon>
    </lineage>
</organism>
<evidence type="ECO:0000313" key="1">
    <source>
        <dbReference type="EMBL" id="AFZ10521.1"/>
    </source>
</evidence>
<dbReference type="Proteomes" id="UP000010478">
    <property type="component" value="Plasmid pOSC7112.01"/>
</dbReference>
<name>K9VRF2_9CYAN</name>
<dbReference type="RefSeq" id="WP_015211694.1">
    <property type="nucleotide sequence ID" value="NC_019763.1"/>
</dbReference>